<protein>
    <submittedName>
        <fullName evidence="2">Uncharacterized protein</fullName>
    </submittedName>
</protein>
<dbReference type="EMBL" id="JACHXU010000011">
    <property type="protein sequence ID" value="MBB3207693.1"/>
    <property type="molecule type" value="Genomic_DNA"/>
</dbReference>
<reference evidence="2 3" key="1">
    <citation type="submission" date="2020-08" db="EMBL/GenBank/DDBJ databases">
        <title>Genomic Encyclopedia of Type Strains, Phase III (KMG-III): the genomes of soil and plant-associated and newly described type strains.</title>
        <authorList>
            <person name="Whitman W."/>
        </authorList>
    </citation>
    <scope>NUCLEOTIDE SEQUENCE [LARGE SCALE GENOMIC DNA]</scope>
    <source>
        <strain evidence="2 3">CECT 8075</strain>
    </source>
</reference>
<gene>
    <name evidence="2" type="ORF">FHS27_003518</name>
</gene>
<feature type="compositionally biased region" description="Basic and acidic residues" evidence="1">
    <location>
        <begin position="153"/>
        <end position="165"/>
    </location>
</feature>
<dbReference type="Proteomes" id="UP000536179">
    <property type="component" value="Unassembled WGS sequence"/>
</dbReference>
<sequence length="165" mass="18011">MADRSQPPHATDRSASPAFSAKRARDSNRNTGATHHTRAGKPWVGWGTSTGLTGNPRIGKVHGSRQPAPSGFCLAQPQIPAHCTPFSARFRPPTSLPPTRRFTFHSRFLSRPTRLPPPSRTAKAPRESVNAFNNRATSTHASYQNRVTGSDHQSPETRSSRPDSP</sequence>
<evidence type="ECO:0000313" key="3">
    <source>
        <dbReference type="Proteomes" id="UP000536179"/>
    </source>
</evidence>
<feature type="region of interest" description="Disordered" evidence="1">
    <location>
        <begin position="85"/>
        <end position="165"/>
    </location>
</feature>
<feature type="region of interest" description="Disordered" evidence="1">
    <location>
        <begin position="1"/>
        <end position="73"/>
    </location>
</feature>
<organism evidence="2 3">
    <name type="scientific">Aporhodopirellula rubra</name>
    <dbReference type="NCBI Taxonomy" id="980271"/>
    <lineage>
        <taxon>Bacteria</taxon>
        <taxon>Pseudomonadati</taxon>
        <taxon>Planctomycetota</taxon>
        <taxon>Planctomycetia</taxon>
        <taxon>Pirellulales</taxon>
        <taxon>Pirellulaceae</taxon>
        <taxon>Aporhodopirellula</taxon>
    </lineage>
</organism>
<feature type="compositionally biased region" description="Polar residues" evidence="1">
    <location>
        <begin position="130"/>
        <end position="152"/>
    </location>
</feature>
<proteinExistence type="predicted"/>
<evidence type="ECO:0000256" key="1">
    <source>
        <dbReference type="SAM" id="MobiDB-lite"/>
    </source>
</evidence>
<dbReference type="AlphaFoldDB" id="A0A7W5E018"/>
<name>A0A7W5E018_9BACT</name>
<comment type="caution">
    <text evidence="2">The sequence shown here is derived from an EMBL/GenBank/DDBJ whole genome shotgun (WGS) entry which is preliminary data.</text>
</comment>
<keyword evidence="3" id="KW-1185">Reference proteome</keyword>
<accession>A0A7W5E018</accession>
<evidence type="ECO:0000313" key="2">
    <source>
        <dbReference type="EMBL" id="MBB3207693.1"/>
    </source>
</evidence>